<dbReference type="PANTHER" id="PTHR15503">
    <property type="entry name" value="LDOC1 RELATED"/>
    <property type="match status" value="1"/>
</dbReference>
<evidence type="ECO:0000313" key="4">
    <source>
        <dbReference type="RefSeq" id="XP_040971343.1"/>
    </source>
</evidence>
<feature type="region of interest" description="Disordered" evidence="1">
    <location>
        <begin position="1"/>
        <end position="52"/>
    </location>
</feature>
<dbReference type="InterPro" id="IPR005162">
    <property type="entry name" value="Retrotrans_gag_dom"/>
</dbReference>
<keyword evidence="3" id="KW-1185">Reference proteome</keyword>
<reference evidence="3" key="1">
    <citation type="journal article" date="2020" name="Nat. Genet.">
        <title>Genomic diversifications of five Gossypium allopolyploid species and their impact on cotton improvement.</title>
        <authorList>
            <person name="Chen Z.J."/>
            <person name="Sreedasyam A."/>
            <person name="Ando A."/>
            <person name="Song Q."/>
            <person name="De Santiago L.M."/>
            <person name="Hulse-Kemp A.M."/>
            <person name="Ding M."/>
            <person name="Ye W."/>
            <person name="Kirkbride R.C."/>
            <person name="Jenkins J."/>
            <person name="Plott C."/>
            <person name="Lovell J."/>
            <person name="Lin Y.M."/>
            <person name="Vaughn R."/>
            <person name="Liu B."/>
            <person name="Simpson S."/>
            <person name="Scheffler B.E."/>
            <person name="Wen L."/>
            <person name="Saski C.A."/>
            <person name="Grover C.E."/>
            <person name="Hu G."/>
            <person name="Conover J.L."/>
            <person name="Carlson J.W."/>
            <person name="Shu S."/>
            <person name="Boston L.B."/>
            <person name="Williams M."/>
            <person name="Peterson D.G."/>
            <person name="McGee K."/>
            <person name="Jones D.C."/>
            <person name="Wendel J.F."/>
            <person name="Stelly D.M."/>
            <person name="Grimwood J."/>
            <person name="Schmutz J."/>
        </authorList>
    </citation>
    <scope>NUCLEOTIDE SEQUENCE [LARGE SCALE GENOMIC DNA]</scope>
    <source>
        <strain evidence="3">cv. TM-1</strain>
    </source>
</reference>
<dbReference type="CDD" id="cd00303">
    <property type="entry name" value="retropepsin_like"/>
    <property type="match status" value="1"/>
</dbReference>
<dbReference type="Proteomes" id="UP000818029">
    <property type="component" value="Chromosome A06"/>
</dbReference>
<evidence type="ECO:0000259" key="2">
    <source>
        <dbReference type="Pfam" id="PF03732"/>
    </source>
</evidence>
<dbReference type="GeneID" id="121230513"/>
<dbReference type="InterPro" id="IPR032567">
    <property type="entry name" value="RTL1-rel"/>
</dbReference>
<dbReference type="Pfam" id="PF08284">
    <property type="entry name" value="RVP_2"/>
    <property type="match status" value="1"/>
</dbReference>
<organism evidence="3 4">
    <name type="scientific">Gossypium hirsutum</name>
    <name type="common">Upland cotton</name>
    <name type="synonym">Gossypium mexicanum</name>
    <dbReference type="NCBI Taxonomy" id="3635"/>
    <lineage>
        <taxon>Eukaryota</taxon>
        <taxon>Viridiplantae</taxon>
        <taxon>Streptophyta</taxon>
        <taxon>Embryophyta</taxon>
        <taxon>Tracheophyta</taxon>
        <taxon>Spermatophyta</taxon>
        <taxon>Magnoliopsida</taxon>
        <taxon>eudicotyledons</taxon>
        <taxon>Gunneridae</taxon>
        <taxon>Pentapetalae</taxon>
        <taxon>rosids</taxon>
        <taxon>malvids</taxon>
        <taxon>Malvales</taxon>
        <taxon>Malvaceae</taxon>
        <taxon>Malvoideae</taxon>
        <taxon>Gossypium</taxon>
    </lineage>
</organism>
<proteinExistence type="predicted"/>
<feature type="compositionally biased region" description="Basic and acidic residues" evidence="1">
    <location>
        <begin position="12"/>
        <end position="22"/>
    </location>
</feature>
<feature type="domain" description="Retrotransposon gag" evidence="2">
    <location>
        <begin position="52"/>
        <end position="115"/>
    </location>
</feature>
<dbReference type="Pfam" id="PF03732">
    <property type="entry name" value="Retrotrans_gag"/>
    <property type="match status" value="1"/>
</dbReference>
<feature type="region of interest" description="Disordered" evidence="1">
    <location>
        <begin position="187"/>
        <end position="211"/>
    </location>
</feature>
<dbReference type="RefSeq" id="XP_040971343.1">
    <property type="nucleotide sequence ID" value="XM_041115409.1"/>
</dbReference>
<evidence type="ECO:0000313" key="3">
    <source>
        <dbReference type="Proteomes" id="UP000818029"/>
    </source>
</evidence>
<accession>A0ABM3BWB1</accession>
<reference evidence="4" key="2">
    <citation type="submission" date="2025-08" db="UniProtKB">
        <authorList>
            <consortium name="RefSeq"/>
        </authorList>
    </citation>
    <scope>IDENTIFICATION</scope>
</reference>
<gene>
    <name evidence="4" type="primary">LOC121230513</name>
</gene>
<protein>
    <recommendedName>
        <fullName evidence="2">Retrotransposon gag domain-containing protein</fullName>
    </recommendedName>
</protein>
<dbReference type="PANTHER" id="PTHR15503:SF45">
    <property type="entry name" value="RNA-DIRECTED DNA POLYMERASE HOMOLOG"/>
    <property type="match status" value="1"/>
</dbReference>
<name>A0ABM3BWB1_GOSHI</name>
<sequence length="318" mass="35314">MSTRGTCGRGTRGRDGGREDARAGSSTSSHMPNIEAREAPASPVTETGSHDRNAFQGKYVGVSYVDARRREFLNLTQGDKFVTEYEAKFLHLSCYARGMVATKYECCVHFGDGLKNDLRVLIAPQRERDFVVLVGNAEITEDMKRAEHQNHEANRESNKRPCTVCRKLHQGECWVWMERGFQQPLRGRGQAKGGNGMSRGQKAPGRGAAHTEVRQPALVYAAHCREDRDAPDVIMGTFFIHNVPYTALIDVGSMHSYITCIVSKTLVIMVENTMSEVTVLSPLGQSVTVNKLFKDVPLEVEGMIFLVDLMELPFGNST</sequence>
<evidence type="ECO:0000256" key="1">
    <source>
        <dbReference type="SAM" id="MobiDB-lite"/>
    </source>
</evidence>